<gene>
    <name evidence="8" type="ORF">MAR_000055</name>
</gene>
<dbReference type="Pfam" id="PF02221">
    <property type="entry name" value="E1_DerP2_DerF2"/>
    <property type="match status" value="1"/>
</dbReference>
<dbReference type="InterPro" id="IPR033916">
    <property type="entry name" value="ML_Npc2-like"/>
</dbReference>
<organism evidence="8 9">
    <name type="scientific">Mya arenaria</name>
    <name type="common">Soft-shell clam</name>
    <dbReference type="NCBI Taxonomy" id="6604"/>
    <lineage>
        <taxon>Eukaryota</taxon>
        <taxon>Metazoa</taxon>
        <taxon>Spiralia</taxon>
        <taxon>Lophotrochozoa</taxon>
        <taxon>Mollusca</taxon>
        <taxon>Bivalvia</taxon>
        <taxon>Autobranchia</taxon>
        <taxon>Heteroconchia</taxon>
        <taxon>Euheterodonta</taxon>
        <taxon>Imparidentia</taxon>
        <taxon>Neoheterodontei</taxon>
        <taxon>Myida</taxon>
        <taxon>Myoidea</taxon>
        <taxon>Myidae</taxon>
        <taxon>Mya</taxon>
    </lineage>
</organism>
<proteinExistence type="inferred from homology"/>
<keyword evidence="4 6" id="KW-0732">Signal</keyword>
<sequence length="147" mass="15990">MNSSLSLTILFGLVAVSFGVQFKDCGSKEGVVTEVKCTTGGSTACLLTRGENATLEIDFKSNTAQKKLKNVVHGIIARLPVPFNPADADACNGMQPKCPTEANKNYKFVTSLPVKTEYPTIRLVVKWEIQDDQNNDVICIEIPAQIK</sequence>
<dbReference type="InterPro" id="IPR003172">
    <property type="entry name" value="ML_dom"/>
</dbReference>
<evidence type="ECO:0000256" key="1">
    <source>
        <dbReference type="ARBA" id="ARBA00004613"/>
    </source>
</evidence>
<evidence type="ECO:0000313" key="8">
    <source>
        <dbReference type="EMBL" id="WAR18217.1"/>
    </source>
</evidence>
<evidence type="ECO:0000256" key="5">
    <source>
        <dbReference type="ARBA" id="ARBA00023157"/>
    </source>
</evidence>
<name>A0ABY7F7P6_MYAAR</name>
<reference evidence="8" key="1">
    <citation type="submission" date="2022-11" db="EMBL/GenBank/DDBJ databases">
        <title>Centuries of genome instability and evolution in soft-shell clam transmissible cancer (bioRxiv).</title>
        <authorList>
            <person name="Hart S.F.M."/>
            <person name="Yonemitsu M.A."/>
            <person name="Giersch R.M."/>
            <person name="Beal B.F."/>
            <person name="Arriagada G."/>
            <person name="Davis B.W."/>
            <person name="Ostrander E.A."/>
            <person name="Goff S.P."/>
            <person name="Metzger M.J."/>
        </authorList>
    </citation>
    <scope>NUCLEOTIDE SEQUENCE</scope>
    <source>
        <strain evidence="8">MELC-2E11</strain>
        <tissue evidence="8">Siphon/mantle</tissue>
    </source>
</reference>
<dbReference type="PANTHER" id="PTHR11306">
    <property type="entry name" value="NIEMANN PICK TYPE C2 PROTEIN NPC2-RELATED"/>
    <property type="match status" value="1"/>
</dbReference>
<feature type="signal peptide" evidence="6">
    <location>
        <begin position="1"/>
        <end position="19"/>
    </location>
</feature>
<evidence type="ECO:0000256" key="3">
    <source>
        <dbReference type="ARBA" id="ARBA00022525"/>
    </source>
</evidence>
<evidence type="ECO:0000313" key="9">
    <source>
        <dbReference type="Proteomes" id="UP001164746"/>
    </source>
</evidence>
<comment type="subcellular location">
    <subcellularLocation>
        <location evidence="1">Secreted</location>
    </subcellularLocation>
</comment>
<keyword evidence="9" id="KW-1185">Reference proteome</keyword>
<protein>
    <submittedName>
        <fullName evidence="8">NPC2-like protein</fullName>
    </submittedName>
</protein>
<dbReference type="Proteomes" id="UP001164746">
    <property type="component" value="Chromosome 11"/>
</dbReference>
<dbReference type="EMBL" id="CP111022">
    <property type="protein sequence ID" value="WAR18217.1"/>
    <property type="molecule type" value="Genomic_DNA"/>
</dbReference>
<dbReference type="Gene3D" id="2.60.40.770">
    <property type="match status" value="1"/>
</dbReference>
<feature type="chain" id="PRO_5046644074" evidence="6">
    <location>
        <begin position="20"/>
        <end position="147"/>
    </location>
</feature>
<evidence type="ECO:0000256" key="6">
    <source>
        <dbReference type="SAM" id="SignalP"/>
    </source>
</evidence>
<keyword evidence="3" id="KW-0964">Secreted</keyword>
<dbReference type="CDD" id="cd00916">
    <property type="entry name" value="Npc2_like"/>
    <property type="match status" value="1"/>
</dbReference>
<dbReference type="SUPFAM" id="SSF81296">
    <property type="entry name" value="E set domains"/>
    <property type="match status" value="1"/>
</dbReference>
<comment type="similarity">
    <text evidence="2">Belongs to the NPC2 family.</text>
</comment>
<dbReference type="SMART" id="SM00737">
    <property type="entry name" value="ML"/>
    <property type="match status" value="1"/>
</dbReference>
<dbReference type="PANTHER" id="PTHR11306:SF68">
    <property type="entry name" value="NPC INTRACELLULAR CHOLESTEROL TRANSPORTER 2"/>
    <property type="match status" value="1"/>
</dbReference>
<feature type="domain" description="MD-2-related lipid-recognition" evidence="7">
    <location>
        <begin position="22"/>
        <end position="144"/>
    </location>
</feature>
<accession>A0ABY7F7P6</accession>
<keyword evidence="5" id="KW-1015">Disulfide bond</keyword>
<evidence type="ECO:0000256" key="4">
    <source>
        <dbReference type="ARBA" id="ARBA00022729"/>
    </source>
</evidence>
<dbReference type="InterPro" id="IPR014756">
    <property type="entry name" value="Ig_E-set"/>
</dbReference>
<evidence type="ECO:0000259" key="7">
    <source>
        <dbReference type="SMART" id="SM00737"/>
    </source>
</evidence>
<evidence type="ECO:0000256" key="2">
    <source>
        <dbReference type="ARBA" id="ARBA00006370"/>
    </source>
</evidence>
<dbReference type="InterPro" id="IPR039670">
    <property type="entry name" value="NPC2-like"/>
</dbReference>